<feature type="compositionally biased region" description="Basic residues" evidence="1">
    <location>
        <begin position="308"/>
        <end position="319"/>
    </location>
</feature>
<organism evidence="2 3">
    <name type="scientific">Naganishia liquefaciens</name>
    <dbReference type="NCBI Taxonomy" id="104408"/>
    <lineage>
        <taxon>Eukaryota</taxon>
        <taxon>Fungi</taxon>
        <taxon>Dikarya</taxon>
        <taxon>Basidiomycota</taxon>
        <taxon>Agaricomycotina</taxon>
        <taxon>Tremellomycetes</taxon>
        <taxon>Filobasidiales</taxon>
        <taxon>Filobasidiaceae</taxon>
        <taxon>Naganishia</taxon>
    </lineage>
</organism>
<sequence>MTSLNGEDRSKGQRRRSLKLFTSFLDLSPSISYSPAAILTKPGLRNASISSLRPLSPRQTSQGANSIKKVELNASHTIYITSPQSFAKLPASHRRSHSWTSPTDGKVVITSPEIFNTLSSRAKASTSISSRTVSRSPSLSCSIPRQASVNIPPPTRPVSRHSHLSISGWEFQAALQISGDKSQETQVSPISFDSEVTEKSSKAPHAFNLFQVERRRLRSVIPSGSTTTQRERSLLTLAEPRLTEIEVTSRWSIQSSHSSLSLTTLVAVQRKNQAPSLAGLRSSHSGHDFNQKDCQHSGSSARAASRPRLPRLRHTHQRHVSAPMVSSSIANFVVPPLLEARPRSQEKRHRRATTSRSRQPCRLNMSLFPRSHFRVAETGQGRAVKTTTGNAANGIVNERETDGPGTPMQRLETWPKGFFGGRGALSSPESSAIKEAHPETANLLPLQEALFMENPTLRLEDDEEATEVFLGFNDI</sequence>
<dbReference type="AlphaFoldDB" id="A0A8H3YG93"/>
<evidence type="ECO:0000256" key="1">
    <source>
        <dbReference type="SAM" id="MobiDB-lite"/>
    </source>
</evidence>
<gene>
    <name evidence="2" type="ORF">NliqN6_2888</name>
</gene>
<dbReference type="Proteomes" id="UP000620104">
    <property type="component" value="Unassembled WGS sequence"/>
</dbReference>
<keyword evidence="3" id="KW-1185">Reference proteome</keyword>
<accession>A0A8H3YG93</accession>
<protein>
    <submittedName>
        <fullName evidence="2">Uncharacterized protein</fullName>
    </submittedName>
</protein>
<feature type="compositionally biased region" description="Low complexity" evidence="1">
    <location>
        <begin position="133"/>
        <end position="142"/>
    </location>
</feature>
<feature type="region of interest" description="Disordered" evidence="1">
    <location>
        <begin position="133"/>
        <end position="159"/>
    </location>
</feature>
<dbReference type="OrthoDB" id="10405559at2759"/>
<evidence type="ECO:0000313" key="2">
    <source>
        <dbReference type="EMBL" id="GHJ86486.1"/>
    </source>
</evidence>
<feature type="region of interest" description="Disordered" evidence="1">
    <location>
        <begin position="276"/>
        <end position="321"/>
    </location>
</feature>
<comment type="caution">
    <text evidence="2">The sequence shown here is derived from an EMBL/GenBank/DDBJ whole genome shotgun (WGS) entry which is preliminary data.</text>
</comment>
<feature type="compositionally biased region" description="Basic and acidic residues" evidence="1">
    <location>
        <begin position="285"/>
        <end position="295"/>
    </location>
</feature>
<proteinExistence type="predicted"/>
<name>A0A8H3YG93_9TREE</name>
<evidence type="ECO:0000313" key="3">
    <source>
        <dbReference type="Proteomes" id="UP000620104"/>
    </source>
</evidence>
<dbReference type="EMBL" id="BLZA01000018">
    <property type="protein sequence ID" value="GHJ86486.1"/>
    <property type="molecule type" value="Genomic_DNA"/>
</dbReference>
<reference evidence="2" key="1">
    <citation type="submission" date="2020-07" db="EMBL/GenBank/DDBJ databases">
        <title>Draft Genome Sequence of a Deep-Sea Yeast, Naganishia (Cryptococcus) liquefaciens strain N6.</title>
        <authorList>
            <person name="Han Y.W."/>
            <person name="Kajitani R."/>
            <person name="Morimoto H."/>
            <person name="Parhat M."/>
            <person name="Tsubouchi H."/>
            <person name="Bakenova O."/>
            <person name="Ogata M."/>
            <person name="Argunhan B."/>
            <person name="Aoki R."/>
            <person name="Kajiwara S."/>
            <person name="Itoh T."/>
            <person name="Iwasaki H."/>
        </authorList>
    </citation>
    <scope>NUCLEOTIDE SEQUENCE</scope>
    <source>
        <strain evidence="2">N6</strain>
    </source>
</reference>